<evidence type="ECO:0000313" key="2">
    <source>
        <dbReference type="Proteomes" id="UP001501444"/>
    </source>
</evidence>
<protein>
    <submittedName>
        <fullName evidence="1">Uncharacterized protein</fullName>
    </submittedName>
</protein>
<dbReference type="Proteomes" id="UP001501444">
    <property type="component" value="Unassembled WGS sequence"/>
</dbReference>
<evidence type="ECO:0000313" key="1">
    <source>
        <dbReference type="EMBL" id="GAA2362131.1"/>
    </source>
</evidence>
<gene>
    <name evidence="1" type="ORF">GCM10010170_058070</name>
</gene>
<organism evidence="1 2">
    <name type="scientific">Dactylosporangium salmoneum</name>
    <dbReference type="NCBI Taxonomy" id="53361"/>
    <lineage>
        <taxon>Bacteria</taxon>
        <taxon>Bacillati</taxon>
        <taxon>Actinomycetota</taxon>
        <taxon>Actinomycetes</taxon>
        <taxon>Micromonosporales</taxon>
        <taxon>Micromonosporaceae</taxon>
        <taxon>Dactylosporangium</taxon>
    </lineage>
</organism>
<dbReference type="EMBL" id="BAAARV010000053">
    <property type="protein sequence ID" value="GAA2362131.1"/>
    <property type="molecule type" value="Genomic_DNA"/>
</dbReference>
<comment type="caution">
    <text evidence="1">The sequence shown here is derived from an EMBL/GenBank/DDBJ whole genome shotgun (WGS) entry which is preliminary data.</text>
</comment>
<proteinExistence type="predicted"/>
<accession>A0ABP5TVD4</accession>
<dbReference type="RefSeq" id="WP_344615716.1">
    <property type="nucleotide sequence ID" value="NZ_BAAARV010000053.1"/>
</dbReference>
<sequence>METPAPLVLPDGRAAVREEWRGGGDGAEGVGFDLGFGDPGGAGQAGHVDLVVEVAGAGAGGLSAIEDPSGLIISAV</sequence>
<reference evidence="2" key="1">
    <citation type="journal article" date="2019" name="Int. J. Syst. Evol. Microbiol.">
        <title>The Global Catalogue of Microorganisms (GCM) 10K type strain sequencing project: providing services to taxonomists for standard genome sequencing and annotation.</title>
        <authorList>
            <consortium name="The Broad Institute Genomics Platform"/>
            <consortium name="The Broad Institute Genome Sequencing Center for Infectious Disease"/>
            <person name="Wu L."/>
            <person name="Ma J."/>
        </authorList>
    </citation>
    <scope>NUCLEOTIDE SEQUENCE [LARGE SCALE GENOMIC DNA]</scope>
    <source>
        <strain evidence="2">JCM 3272</strain>
    </source>
</reference>
<name>A0ABP5TVD4_9ACTN</name>
<keyword evidence="2" id="KW-1185">Reference proteome</keyword>